<reference evidence="1" key="1">
    <citation type="submission" date="2022-01" db="EMBL/GenBank/DDBJ databases">
        <title>Genome-Based Taxonomic Classification of the Phylum Actinobacteria.</title>
        <authorList>
            <person name="Gao Y."/>
        </authorList>
    </citation>
    <scope>NUCLEOTIDE SEQUENCE</scope>
    <source>
        <strain evidence="1">KLBMP 8922</strain>
    </source>
</reference>
<gene>
    <name evidence="1" type="ORF">LZ495_32370</name>
</gene>
<evidence type="ECO:0000313" key="2">
    <source>
        <dbReference type="Proteomes" id="UP001165378"/>
    </source>
</evidence>
<dbReference type="Gene3D" id="1.25.40.10">
    <property type="entry name" value="Tetratricopeptide repeat domain"/>
    <property type="match status" value="1"/>
</dbReference>
<sequence>MGPHAAETWLDACASADYAIAPARWRLGSRYRSDELERICAEHPFIGQAEARVWLHLHRDELRRAVEHAAGDGLDRTAWELCEALWTLWSRFRHFAAWEATHRLGLAAAMREGNRRAEARMRVQWGFALAEQQHHDAAAEQFAKALTAEQATGHHRGEATALEALALVAVAEWRTDEALDLLGQAQAALYRAGDPVDARAAALLMFHRGRVLFRDGDIHGAHLHLQQAEGRLRGLDPPDVYNAALAHTELARVHIEAQEYVLALDLLDTADELRALGAYHREAEALQELSWAAGHFGNHPVGTEAAGRILDLRTVLGRG</sequence>
<dbReference type="RefSeq" id="WP_235056532.1">
    <property type="nucleotide sequence ID" value="NZ_JAKFHA010000027.1"/>
</dbReference>
<name>A0AA41U5G0_9ACTN</name>
<dbReference type="AlphaFoldDB" id="A0AA41U5G0"/>
<evidence type="ECO:0000313" key="1">
    <source>
        <dbReference type="EMBL" id="MCF2531887.1"/>
    </source>
</evidence>
<accession>A0AA41U5G0</accession>
<dbReference type="Proteomes" id="UP001165378">
    <property type="component" value="Unassembled WGS sequence"/>
</dbReference>
<evidence type="ECO:0008006" key="3">
    <source>
        <dbReference type="Google" id="ProtNLM"/>
    </source>
</evidence>
<proteinExistence type="predicted"/>
<protein>
    <recommendedName>
        <fullName evidence="3">MalT-like TPR region domain-containing protein</fullName>
    </recommendedName>
</protein>
<organism evidence="1 2">
    <name type="scientific">Yinghuangia soli</name>
    <dbReference type="NCBI Taxonomy" id="2908204"/>
    <lineage>
        <taxon>Bacteria</taxon>
        <taxon>Bacillati</taxon>
        <taxon>Actinomycetota</taxon>
        <taxon>Actinomycetes</taxon>
        <taxon>Kitasatosporales</taxon>
        <taxon>Streptomycetaceae</taxon>
        <taxon>Yinghuangia</taxon>
    </lineage>
</organism>
<comment type="caution">
    <text evidence="1">The sequence shown here is derived from an EMBL/GenBank/DDBJ whole genome shotgun (WGS) entry which is preliminary data.</text>
</comment>
<dbReference type="EMBL" id="JAKFHA010000027">
    <property type="protein sequence ID" value="MCF2531887.1"/>
    <property type="molecule type" value="Genomic_DNA"/>
</dbReference>
<keyword evidence="2" id="KW-1185">Reference proteome</keyword>
<dbReference type="InterPro" id="IPR011990">
    <property type="entry name" value="TPR-like_helical_dom_sf"/>
</dbReference>
<dbReference type="SUPFAM" id="SSF48452">
    <property type="entry name" value="TPR-like"/>
    <property type="match status" value="1"/>
</dbReference>